<protein>
    <submittedName>
        <fullName evidence="2">Alpha/beta fold hydrolase</fullName>
    </submittedName>
</protein>
<dbReference type="PANTHER" id="PTHR37946:SF1">
    <property type="entry name" value="SLL1969 PROTEIN"/>
    <property type="match status" value="1"/>
</dbReference>
<name>A0ABR9P2N0_9ACTN</name>
<keyword evidence="3" id="KW-1185">Reference proteome</keyword>
<dbReference type="InterPro" id="IPR029058">
    <property type="entry name" value="AB_hydrolase_fold"/>
</dbReference>
<keyword evidence="2" id="KW-0378">Hydrolase</keyword>
<dbReference type="RefSeq" id="WP_193120762.1">
    <property type="nucleotide sequence ID" value="NZ_JADBGI010000004.1"/>
</dbReference>
<dbReference type="EMBL" id="JADBGI010000004">
    <property type="protein sequence ID" value="MBE2998097.1"/>
    <property type="molecule type" value="Genomic_DNA"/>
</dbReference>
<dbReference type="InterPro" id="IPR002918">
    <property type="entry name" value="Lipase_EstA/Esterase_EstB"/>
</dbReference>
<keyword evidence="1" id="KW-0732">Signal</keyword>
<dbReference type="GO" id="GO:0016787">
    <property type="term" value="F:hydrolase activity"/>
    <property type="evidence" value="ECO:0007669"/>
    <property type="project" value="UniProtKB-KW"/>
</dbReference>
<gene>
    <name evidence="2" type="ORF">IDM40_05160</name>
</gene>
<feature type="chain" id="PRO_5046619758" evidence="1">
    <location>
        <begin position="25"/>
        <end position="220"/>
    </location>
</feature>
<comment type="caution">
    <text evidence="2">The sequence shown here is derived from an EMBL/GenBank/DDBJ whole genome shotgun (WGS) entry which is preliminary data.</text>
</comment>
<accession>A0ABR9P2N0</accession>
<dbReference type="Proteomes" id="UP000806528">
    <property type="component" value="Unassembled WGS sequence"/>
</dbReference>
<dbReference type="Pfam" id="PF01674">
    <property type="entry name" value="Lipase_2"/>
    <property type="match status" value="1"/>
</dbReference>
<sequence length="220" mass="23511">MRRLLALLSGFALVAALFPASAAAAQPSTPVVFVHGFSGKGDQWDEMRGTLADSGYPEELLSAFDYDWARSNTTIAEGLGDHVDDLLDEHGAERVHMVTHSMGGLSSRYYIQNLGGTDTVDQWISIGGPNNGTNIANLCPSPITPCEEMRHDSDFLNDLNEDPTPGPVDYTTMRSPCDAVISPVDSTSLPGAENIETGCIGHIGMMSDDEVIDLVGDIVL</sequence>
<proteinExistence type="predicted"/>
<feature type="signal peptide" evidence="1">
    <location>
        <begin position="1"/>
        <end position="24"/>
    </location>
</feature>
<evidence type="ECO:0000313" key="3">
    <source>
        <dbReference type="Proteomes" id="UP000806528"/>
    </source>
</evidence>
<evidence type="ECO:0000313" key="2">
    <source>
        <dbReference type="EMBL" id="MBE2998097.1"/>
    </source>
</evidence>
<dbReference type="SUPFAM" id="SSF53474">
    <property type="entry name" value="alpha/beta-Hydrolases"/>
    <property type="match status" value="1"/>
</dbReference>
<evidence type="ECO:0000256" key="1">
    <source>
        <dbReference type="SAM" id="SignalP"/>
    </source>
</evidence>
<dbReference type="PANTHER" id="PTHR37946">
    <property type="entry name" value="SLL1969 PROTEIN"/>
    <property type="match status" value="1"/>
</dbReference>
<dbReference type="Gene3D" id="3.40.50.1820">
    <property type="entry name" value="alpha/beta hydrolase"/>
    <property type="match status" value="1"/>
</dbReference>
<reference evidence="2 3" key="1">
    <citation type="submission" date="2020-09" db="EMBL/GenBank/DDBJ databases">
        <title>Diversity and distribution of actinomycetes associated with coral in the coast of Hainan.</title>
        <authorList>
            <person name="Li F."/>
        </authorList>
    </citation>
    <scope>NUCLEOTIDE SEQUENCE [LARGE SCALE GENOMIC DNA]</scope>
    <source>
        <strain evidence="2 3">HNM0947</strain>
    </source>
</reference>
<organism evidence="2 3">
    <name type="scientific">Nocardiopsis coralli</name>
    <dbReference type="NCBI Taxonomy" id="2772213"/>
    <lineage>
        <taxon>Bacteria</taxon>
        <taxon>Bacillati</taxon>
        <taxon>Actinomycetota</taxon>
        <taxon>Actinomycetes</taxon>
        <taxon>Streptosporangiales</taxon>
        <taxon>Nocardiopsidaceae</taxon>
        <taxon>Nocardiopsis</taxon>
    </lineage>
</organism>